<comment type="caution">
    <text evidence="1">The sequence shown here is derived from an EMBL/GenBank/DDBJ whole genome shotgun (WGS) entry which is preliminary data.</text>
</comment>
<sequence>MALAALHLAESLAALFHLAVSTAATEAVLKAMLSGMISTIDFEGWDLY</sequence>
<accession>A0ABW0M6Q2</accession>
<evidence type="ECO:0000313" key="2">
    <source>
        <dbReference type="Proteomes" id="UP001596045"/>
    </source>
</evidence>
<dbReference type="Proteomes" id="UP001596045">
    <property type="component" value="Unassembled WGS sequence"/>
</dbReference>
<gene>
    <name evidence="1" type="ORF">ACFPM8_02080</name>
</gene>
<evidence type="ECO:0000313" key="1">
    <source>
        <dbReference type="EMBL" id="MFC5472737.1"/>
    </source>
</evidence>
<dbReference type="RefSeq" id="WP_378994450.1">
    <property type="nucleotide sequence ID" value="NZ_JBHSMT010000005.1"/>
</dbReference>
<protein>
    <submittedName>
        <fullName evidence="1">Uncharacterized protein</fullName>
    </submittedName>
</protein>
<dbReference type="EMBL" id="JBHSMT010000005">
    <property type="protein sequence ID" value="MFC5472737.1"/>
    <property type="molecule type" value="Genomic_DNA"/>
</dbReference>
<proteinExistence type="predicted"/>
<keyword evidence="2" id="KW-1185">Reference proteome</keyword>
<name>A0ABW0M6Q2_9BURK</name>
<reference evidence="2" key="1">
    <citation type="journal article" date="2019" name="Int. J. Syst. Evol. Microbiol.">
        <title>The Global Catalogue of Microorganisms (GCM) 10K type strain sequencing project: providing services to taxonomists for standard genome sequencing and annotation.</title>
        <authorList>
            <consortium name="The Broad Institute Genomics Platform"/>
            <consortium name="The Broad Institute Genome Sequencing Center for Infectious Disease"/>
            <person name="Wu L."/>
            <person name="Ma J."/>
        </authorList>
    </citation>
    <scope>NUCLEOTIDE SEQUENCE [LARGE SCALE GENOMIC DNA]</scope>
    <source>
        <strain evidence="2">JCM 17066</strain>
    </source>
</reference>
<organism evidence="1 2">
    <name type="scientific">Paraherbaspirillum soli</name>
    <dbReference type="NCBI Taxonomy" id="631222"/>
    <lineage>
        <taxon>Bacteria</taxon>
        <taxon>Pseudomonadati</taxon>
        <taxon>Pseudomonadota</taxon>
        <taxon>Betaproteobacteria</taxon>
        <taxon>Burkholderiales</taxon>
        <taxon>Oxalobacteraceae</taxon>
        <taxon>Paraherbaspirillum</taxon>
    </lineage>
</organism>